<evidence type="ECO:0000313" key="6">
    <source>
        <dbReference type="EMBL" id="MBD8064217.1"/>
    </source>
</evidence>
<dbReference type="GO" id="GO:0016462">
    <property type="term" value="F:pyrophosphatase activity"/>
    <property type="evidence" value="ECO:0007669"/>
    <property type="project" value="InterPro"/>
</dbReference>
<keyword evidence="4" id="KW-0460">Magnesium</keyword>
<comment type="caution">
    <text evidence="6">The sequence shown here is derived from an EMBL/GenBank/DDBJ whole genome shotgun (WGS) entry which is preliminary data.</text>
</comment>
<keyword evidence="3 6" id="KW-0378">Hydrolase</keyword>
<keyword evidence="7" id="KW-1185">Reference proteome</keyword>
<dbReference type="InterPro" id="IPR000086">
    <property type="entry name" value="NUDIX_hydrolase_dom"/>
</dbReference>
<gene>
    <name evidence="6" type="ORF">IC608_01840</name>
</gene>
<dbReference type="Gene3D" id="3.90.79.10">
    <property type="entry name" value="Nucleoside Triphosphate Pyrophosphohydrolase"/>
    <property type="match status" value="1"/>
</dbReference>
<dbReference type="AlphaFoldDB" id="A0A927IRW6"/>
<evidence type="ECO:0000259" key="5">
    <source>
        <dbReference type="PROSITE" id="PS51462"/>
    </source>
</evidence>
<comment type="cofactor">
    <cofactor evidence="1">
        <name>Mg(2+)</name>
        <dbReference type="ChEBI" id="CHEBI:18420"/>
    </cofactor>
</comment>
<dbReference type="PROSITE" id="PS51462">
    <property type="entry name" value="NUDIX"/>
    <property type="match status" value="1"/>
</dbReference>
<dbReference type="GO" id="GO:0005737">
    <property type="term" value="C:cytoplasm"/>
    <property type="evidence" value="ECO:0007669"/>
    <property type="project" value="TreeGrafter"/>
</dbReference>
<dbReference type="Proteomes" id="UP000654108">
    <property type="component" value="Unassembled WGS sequence"/>
</dbReference>
<evidence type="ECO:0000256" key="1">
    <source>
        <dbReference type="ARBA" id="ARBA00001946"/>
    </source>
</evidence>
<feature type="domain" description="Nudix hydrolase" evidence="5">
    <location>
        <begin position="19"/>
        <end position="147"/>
    </location>
</feature>
<dbReference type="SUPFAM" id="SSF55811">
    <property type="entry name" value="Nudix"/>
    <property type="match status" value="1"/>
</dbReference>
<keyword evidence="2" id="KW-0479">Metal-binding</keyword>
<organism evidence="6 7">
    <name type="scientific">Devosia oryzisoli</name>
    <dbReference type="NCBI Taxonomy" id="2774138"/>
    <lineage>
        <taxon>Bacteria</taxon>
        <taxon>Pseudomonadati</taxon>
        <taxon>Pseudomonadota</taxon>
        <taxon>Alphaproteobacteria</taxon>
        <taxon>Hyphomicrobiales</taxon>
        <taxon>Devosiaceae</taxon>
        <taxon>Devosia</taxon>
    </lineage>
</organism>
<dbReference type="GO" id="GO:0046872">
    <property type="term" value="F:metal ion binding"/>
    <property type="evidence" value="ECO:0007669"/>
    <property type="project" value="UniProtKB-KW"/>
</dbReference>
<protein>
    <submittedName>
        <fullName evidence="6">NUDIX hydrolase</fullName>
    </submittedName>
</protein>
<proteinExistence type="predicted"/>
<evidence type="ECO:0000313" key="7">
    <source>
        <dbReference type="Proteomes" id="UP000654108"/>
    </source>
</evidence>
<dbReference type="Pfam" id="PF00293">
    <property type="entry name" value="NUDIX"/>
    <property type="match status" value="1"/>
</dbReference>
<dbReference type="InterPro" id="IPR047198">
    <property type="entry name" value="DDP-like_NUDIX"/>
</dbReference>
<accession>A0A927IRW6</accession>
<dbReference type="CDD" id="cd04666">
    <property type="entry name" value="NUDIX_DIPP2_like_Nudt4"/>
    <property type="match status" value="1"/>
</dbReference>
<evidence type="ECO:0000256" key="4">
    <source>
        <dbReference type="ARBA" id="ARBA00022842"/>
    </source>
</evidence>
<dbReference type="EMBL" id="JACYFU010000001">
    <property type="protein sequence ID" value="MBD8064217.1"/>
    <property type="molecule type" value="Genomic_DNA"/>
</dbReference>
<name>A0A927IRW6_9HYPH</name>
<dbReference type="InterPro" id="IPR015797">
    <property type="entry name" value="NUDIX_hydrolase-like_dom_sf"/>
</dbReference>
<reference evidence="6" key="1">
    <citation type="submission" date="2020-09" db="EMBL/GenBank/DDBJ databases">
        <title>Genome seq and assembly of Devosia sp.</title>
        <authorList>
            <person name="Chhetri G."/>
        </authorList>
    </citation>
    <scope>NUCLEOTIDE SEQUENCE</scope>
    <source>
        <strain evidence="6">PTR5</strain>
    </source>
</reference>
<dbReference type="RefSeq" id="WP_191772324.1">
    <property type="nucleotide sequence ID" value="NZ_JACYFU010000001.1"/>
</dbReference>
<dbReference type="PANTHER" id="PTHR12629:SF0">
    <property type="entry name" value="DIPHOSPHOINOSITOL-POLYPHOSPHATE DIPHOSPHATASE"/>
    <property type="match status" value="1"/>
</dbReference>
<evidence type="ECO:0000256" key="2">
    <source>
        <dbReference type="ARBA" id="ARBA00022723"/>
    </source>
</evidence>
<dbReference type="PANTHER" id="PTHR12629">
    <property type="entry name" value="DIPHOSPHOINOSITOL POLYPHOSPHATE PHOSPHOHYDROLASE"/>
    <property type="match status" value="1"/>
</dbReference>
<sequence length="162" mass="17834">MLQNVLKHWSPRVEVLGGLRQSGAIPYAIIDGRIAFLLVSSRKSGRWIFPKGGVPAGLTPWDSAAKEALEEAGVAGRIETTPLGSYRTSSSAPGSPVIDVDLFPLLVEQQFEHWQEENLRLRHWVTLSDARRLLADRSLARLAAQLHARHVASHATKRSSAK</sequence>
<evidence type="ECO:0000256" key="3">
    <source>
        <dbReference type="ARBA" id="ARBA00022801"/>
    </source>
</evidence>